<reference evidence="1" key="1">
    <citation type="submission" date="2013-11" db="EMBL/GenBank/DDBJ databases">
        <title>Genome sequence of the fusiform rust pathogen reveals effectors for host alternation and coevolution with pine.</title>
        <authorList>
            <consortium name="DOE Joint Genome Institute"/>
            <person name="Smith K."/>
            <person name="Pendleton A."/>
            <person name="Kubisiak T."/>
            <person name="Anderson C."/>
            <person name="Salamov A."/>
            <person name="Aerts A."/>
            <person name="Riley R."/>
            <person name="Clum A."/>
            <person name="Lindquist E."/>
            <person name="Ence D."/>
            <person name="Campbell M."/>
            <person name="Kronenberg Z."/>
            <person name="Feau N."/>
            <person name="Dhillon B."/>
            <person name="Hamelin R."/>
            <person name="Burleigh J."/>
            <person name="Smith J."/>
            <person name="Yandell M."/>
            <person name="Nelson C."/>
            <person name="Grigoriev I."/>
            <person name="Davis J."/>
        </authorList>
    </citation>
    <scope>NUCLEOTIDE SEQUENCE</scope>
    <source>
        <strain evidence="1">G11</strain>
    </source>
</reference>
<dbReference type="AlphaFoldDB" id="A0A9P6N822"/>
<keyword evidence="2" id="KW-1185">Reference proteome</keyword>
<evidence type="ECO:0000313" key="1">
    <source>
        <dbReference type="EMBL" id="KAG0141359.1"/>
    </source>
</evidence>
<proteinExistence type="predicted"/>
<sequence length="194" mass="20890">MSKCFPVDFVIVAVSPHLSDFAFQYMPSTPGLWSWVEQDQVANPLATTAAKMQASQTGVSVGGLQAAALATVDMPRISHYPESKTANANSKWPWLKCETRLTDLGLTLVHLPGANSSLKLFTRASNLLTEPTAKLIDQDFANGLVSLADIPGHVQTAEQHICKRKRKRSLVAVSDDLTETEAAGDVPNFAPGSE</sequence>
<comment type="caution">
    <text evidence="1">The sequence shown here is derived from an EMBL/GenBank/DDBJ whole genome shotgun (WGS) entry which is preliminary data.</text>
</comment>
<gene>
    <name evidence="1" type="ORF">CROQUDRAFT_685992</name>
</gene>
<accession>A0A9P6N822</accession>
<organism evidence="1 2">
    <name type="scientific">Cronartium quercuum f. sp. fusiforme G11</name>
    <dbReference type="NCBI Taxonomy" id="708437"/>
    <lineage>
        <taxon>Eukaryota</taxon>
        <taxon>Fungi</taxon>
        <taxon>Dikarya</taxon>
        <taxon>Basidiomycota</taxon>
        <taxon>Pucciniomycotina</taxon>
        <taxon>Pucciniomycetes</taxon>
        <taxon>Pucciniales</taxon>
        <taxon>Coleosporiaceae</taxon>
        <taxon>Cronartium</taxon>
    </lineage>
</organism>
<evidence type="ECO:0000313" key="2">
    <source>
        <dbReference type="Proteomes" id="UP000886653"/>
    </source>
</evidence>
<name>A0A9P6N822_9BASI</name>
<dbReference type="Proteomes" id="UP000886653">
    <property type="component" value="Unassembled WGS sequence"/>
</dbReference>
<protein>
    <submittedName>
        <fullName evidence="1">Uncharacterized protein</fullName>
    </submittedName>
</protein>
<dbReference type="OrthoDB" id="2507059at2759"/>
<dbReference type="EMBL" id="MU167389">
    <property type="protein sequence ID" value="KAG0141359.1"/>
    <property type="molecule type" value="Genomic_DNA"/>
</dbReference>